<evidence type="ECO:0000259" key="2">
    <source>
        <dbReference type="Pfam" id="PF00248"/>
    </source>
</evidence>
<gene>
    <name evidence="3" type="ORF">QWY28_11840</name>
</gene>
<dbReference type="Pfam" id="PF00248">
    <property type="entry name" value="Aldo_ket_red"/>
    <property type="match status" value="1"/>
</dbReference>
<dbReference type="EC" id="1.1.1.-" evidence="3"/>
<dbReference type="PANTHER" id="PTHR43625:SF40">
    <property type="entry name" value="ALDO-KETO REDUCTASE YAKC [NADP(+)]"/>
    <property type="match status" value="1"/>
</dbReference>
<keyword evidence="1 3" id="KW-0560">Oxidoreductase</keyword>
<dbReference type="GO" id="GO:0016491">
    <property type="term" value="F:oxidoreductase activity"/>
    <property type="evidence" value="ECO:0007669"/>
    <property type="project" value="UniProtKB-KW"/>
</dbReference>
<dbReference type="Proteomes" id="UP001168620">
    <property type="component" value="Unassembled WGS sequence"/>
</dbReference>
<feature type="domain" description="NADP-dependent oxidoreductase" evidence="2">
    <location>
        <begin position="22"/>
        <end position="315"/>
    </location>
</feature>
<accession>A0ABT8FG32</accession>
<comment type="caution">
    <text evidence="3">The sequence shown here is derived from an EMBL/GenBank/DDBJ whole genome shotgun (WGS) entry which is preliminary data.</text>
</comment>
<dbReference type="PANTHER" id="PTHR43625">
    <property type="entry name" value="AFLATOXIN B1 ALDEHYDE REDUCTASE"/>
    <property type="match status" value="1"/>
</dbReference>
<dbReference type="EMBL" id="JAUHJQ010000004">
    <property type="protein sequence ID" value="MDN4173641.1"/>
    <property type="molecule type" value="Genomic_DNA"/>
</dbReference>
<dbReference type="Gene3D" id="3.20.20.100">
    <property type="entry name" value="NADP-dependent oxidoreductase domain"/>
    <property type="match status" value="1"/>
</dbReference>
<reference evidence="3" key="1">
    <citation type="submission" date="2023-06" db="EMBL/GenBank/DDBJ databases">
        <title>Draft genome sequence of Nocardioides sp. SOB77.</title>
        <authorList>
            <person name="Zhang G."/>
        </authorList>
    </citation>
    <scope>NUCLEOTIDE SEQUENCE</scope>
    <source>
        <strain evidence="3">SOB77</strain>
    </source>
</reference>
<dbReference type="SUPFAM" id="SSF51430">
    <property type="entry name" value="NAD(P)-linked oxidoreductase"/>
    <property type="match status" value="1"/>
</dbReference>
<evidence type="ECO:0000313" key="4">
    <source>
        <dbReference type="Proteomes" id="UP001168620"/>
    </source>
</evidence>
<proteinExistence type="predicted"/>
<dbReference type="InterPro" id="IPR036812">
    <property type="entry name" value="NAD(P)_OxRdtase_dom_sf"/>
</dbReference>
<dbReference type="CDD" id="cd19076">
    <property type="entry name" value="AKR_AKR13A_13D"/>
    <property type="match status" value="1"/>
</dbReference>
<dbReference type="InterPro" id="IPR050791">
    <property type="entry name" value="Aldo-Keto_reductase"/>
</dbReference>
<name>A0ABT8FG32_9ACTN</name>
<dbReference type="RefSeq" id="WP_300952760.1">
    <property type="nucleotide sequence ID" value="NZ_JAUHJQ010000004.1"/>
</dbReference>
<dbReference type="InterPro" id="IPR023210">
    <property type="entry name" value="NADP_OxRdtase_dom"/>
</dbReference>
<keyword evidence="4" id="KW-1185">Reference proteome</keyword>
<protein>
    <submittedName>
        <fullName evidence="3">Aldo/keto reductase</fullName>
        <ecNumber evidence="3">1.1.1.-</ecNumber>
    </submittedName>
</protein>
<sequence length="334" mass="35852">MTSPVTQKRTLGTASSLTVSALGLGCMGMSEFYGTADEQTATATIHRALDLGVTFLDTADMYGPFTNEQLVGAAIKDRRDEVQLATKFGNERLPDGTRVGVNGRPEYVRSACDASLSRLGVDHIDLYYQHRVDKSVPIEETVGAMAELVQAGKVGHLGLSEASAATIRRAHAVHPITALQTEYSLFTRDLEDEILPTIRELGIGLVPYSPLGRGILTGAITDESSLAEDDSRRSAYFPRLNGEGLRANLQLVDRIREIATEKGCTPGQLALAWVLAQGDDVAPIPGTKRVAYLEENVGALGVPLDADDLRRLDEAVPRGAVVGDRYGDMSTIDA</sequence>
<organism evidence="3 4">
    <name type="scientific">Nocardioides oceani</name>
    <dbReference type="NCBI Taxonomy" id="3058369"/>
    <lineage>
        <taxon>Bacteria</taxon>
        <taxon>Bacillati</taxon>
        <taxon>Actinomycetota</taxon>
        <taxon>Actinomycetes</taxon>
        <taxon>Propionibacteriales</taxon>
        <taxon>Nocardioidaceae</taxon>
        <taxon>Nocardioides</taxon>
    </lineage>
</organism>
<evidence type="ECO:0000313" key="3">
    <source>
        <dbReference type="EMBL" id="MDN4173641.1"/>
    </source>
</evidence>
<evidence type="ECO:0000256" key="1">
    <source>
        <dbReference type="ARBA" id="ARBA00023002"/>
    </source>
</evidence>